<evidence type="ECO:0000256" key="3">
    <source>
        <dbReference type="ARBA" id="ARBA00023268"/>
    </source>
</evidence>
<proteinExistence type="predicted"/>
<sequence length="244" mass="27626">MKLQVRFQVTRYDSTYRNAERGIYNVRGTDVSIPRGIPADLLDWSVIVRTKTYDPADMIQILTIRAQFVNGVHANEEARHVIAGFTQFVHLLEARVPSDVFPFVEWIDLDGYLKSMKRVAKRVDSLQGVDAYSLGLVDVIVAPDQLVKTARQLDILECRRPWVYNLYKTGKLEPLGKAREMLKFARTQAQKQALNLTHPLVCIDVIEAGIVSGPVAGLWKEAEAFQELLRSGICKSLVHIFFAQ</sequence>
<evidence type="ECO:0000313" key="5">
    <source>
        <dbReference type="EMBL" id="WKA11101.1"/>
    </source>
</evidence>
<dbReference type="PANTHER" id="PTHR23309">
    <property type="entry name" value="3-HYDROXYACYL-COA DEHYROGENASE"/>
    <property type="match status" value="1"/>
</dbReference>
<organism evidence="5 6">
    <name type="scientific">Vitis vinifera</name>
    <name type="common">Grape</name>
    <dbReference type="NCBI Taxonomy" id="29760"/>
    <lineage>
        <taxon>Eukaryota</taxon>
        <taxon>Viridiplantae</taxon>
        <taxon>Streptophyta</taxon>
        <taxon>Embryophyta</taxon>
        <taxon>Tracheophyta</taxon>
        <taxon>Spermatophyta</taxon>
        <taxon>Magnoliopsida</taxon>
        <taxon>eudicotyledons</taxon>
        <taxon>Gunneridae</taxon>
        <taxon>Pentapetalae</taxon>
        <taxon>rosids</taxon>
        <taxon>Vitales</taxon>
        <taxon>Vitaceae</taxon>
        <taxon>Viteae</taxon>
        <taxon>Vitis</taxon>
    </lineage>
</organism>
<name>A0ABY9DXE4_VITVI</name>
<gene>
    <name evidence="5" type="ORF">VitviT2T_028631</name>
</gene>
<accession>A0ABY9DXE4</accession>
<protein>
    <recommendedName>
        <fullName evidence="4">TIP49 P-loop domain-containing protein</fullName>
    </recommendedName>
</protein>
<dbReference type="InterPro" id="IPR029045">
    <property type="entry name" value="ClpP/crotonase-like_dom_sf"/>
</dbReference>
<keyword evidence="6" id="KW-1185">Reference proteome</keyword>
<keyword evidence="1" id="KW-0413">Isomerase</keyword>
<feature type="domain" description="TIP49 P-loop" evidence="4">
    <location>
        <begin position="19"/>
        <end position="54"/>
    </location>
</feature>
<dbReference type="InterPro" id="IPR027417">
    <property type="entry name" value="P-loop_NTPase"/>
</dbReference>
<dbReference type="Gene3D" id="3.40.50.300">
    <property type="entry name" value="P-loop containing nucleotide triphosphate hydrolases"/>
    <property type="match status" value="1"/>
</dbReference>
<dbReference type="InterPro" id="IPR010339">
    <property type="entry name" value="TIP49_P-loop"/>
</dbReference>
<evidence type="ECO:0000256" key="2">
    <source>
        <dbReference type="ARBA" id="ARBA00023239"/>
    </source>
</evidence>
<keyword evidence="3" id="KW-0511">Multifunctional enzyme</keyword>
<keyword evidence="2" id="KW-0456">Lyase</keyword>
<dbReference type="Gene3D" id="3.90.226.10">
    <property type="entry name" value="2-enoyl-CoA Hydratase, Chain A, domain 1"/>
    <property type="match status" value="1"/>
</dbReference>
<reference evidence="5 6" key="1">
    <citation type="journal article" date="2023" name="Hortic Res">
        <title>The complete reference genome for grapevine (Vitis vinifera L.) genetics and breeding.</title>
        <authorList>
            <person name="Shi X."/>
            <person name="Cao S."/>
            <person name="Wang X."/>
            <person name="Huang S."/>
            <person name="Wang Y."/>
            <person name="Liu Z."/>
            <person name="Liu W."/>
            <person name="Leng X."/>
            <person name="Peng Y."/>
            <person name="Wang N."/>
            <person name="Wang Y."/>
            <person name="Ma Z."/>
            <person name="Xu X."/>
            <person name="Zhang F."/>
            <person name="Xue H."/>
            <person name="Zhong H."/>
            <person name="Wang Y."/>
            <person name="Zhang K."/>
            <person name="Velt A."/>
            <person name="Avia K."/>
            <person name="Holtgrawe D."/>
            <person name="Grimplet J."/>
            <person name="Matus J.T."/>
            <person name="Ware D."/>
            <person name="Wu X."/>
            <person name="Wang H."/>
            <person name="Liu C."/>
            <person name="Fang Y."/>
            <person name="Rustenholz C."/>
            <person name="Cheng Z."/>
            <person name="Xiao H."/>
            <person name="Zhou Y."/>
        </authorList>
    </citation>
    <scope>NUCLEOTIDE SEQUENCE [LARGE SCALE GENOMIC DNA]</scope>
    <source>
        <strain evidence="6">cv. Pinot noir / PN40024</strain>
        <tissue evidence="5">Leaf</tissue>
    </source>
</reference>
<dbReference type="Proteomes" id="UP001227230">
    <property type="component" value="Chromosome 18"/>
</dbReference>
<dbReference type="SUPFAM" id="SSF52096">
    <property type="entry name" value="ClpP/crotonase"/>
    <property type="match status" value="1"/>
</dbReference>
<evidence type="ECO:0000256" key="1">
    <source>
        <dbReference type="ARBA" id="ARBA00023235"/>
    </source>
</evidence>
<dbReference type="PANTHER" id="PTHR23309:SF9">
    <property type="entry name" value="PEROXISOMAL FATTY ACID BETA-OXIDATION MULTIFUNCTIONAL PROTEIN MFP2"/>
    <property type="match status" value="1"/>
</dbReference>
<evidence type="ECO:0000259" key="4">
    <source>
        <dbReference type="Pfam" id="PF06068"/>
    </source>
</evidence>
<dbReference type="EMBL" id="CP126665">
    <property type="protein sequence ID" value="WKA11101.1"/>
    <property type="molecule type" value="Genomic_DNA"/>
</dbReference>
<evidence type="ECO:0000313" key="6">
    <source>
        <dbReference type="Proteomes" id="UP001227230"/>
    </source>
</evidence>
<dbReference type="Pfam" id="PF06068">
    <property type="entry name" value="TIP49"/>
    <property type="match status" value="1"/>
</dbReference>